<evidence type="ECO:0008006" key="5">
    <source>
        <dbReference type="Google" id="ProtNLM"/>
    </source>
</evidence>
<sequence>MATPETTALSIRIHLPPSPIDPGGSHLTLPSSPSSTVADLKAGLVERCGLGAEEGEALGLAKGARRLRDAERLGEVFEEERKVDPSAPLTLHVVARPSVLDKLRQHADPVEPEERASTEPPAVVASAEVAAAEPAVVADSSDQAAALGDGPAAQPPEPVEQPAATVPVPEELHYSPAYIVPPPSLPEPVASTSSIAATAAAAATLPTSAASPAVPVSPYTTYIAHLQRLLPLQRALLLLNLQKAHAHYTRALTAPSTSEGVEDVERMLKEVGVWRIVEEKVEQREAEWRKLYAGDEAVDGVERVEEEFQIVQVGGLPYLLHTPPDPHRRPSHPPLAAVLQHTRTETVQHCLTTMLQLLLTMSPGVPALAYGRATAPRSGAPPVAAAPGANPNAPDALAAARLAQLGFLNAPPGAAGRPMHPLAQGAQIRRRATLSVIINLDVILSFLIPLFLLSLKLAFLLWIFGRHASPTKRMILGAMAALWVVWEGIGIRRRRLQRERERERLERERRRALRAAARTHQAQAQAQQPPGDVQAGQPQPGPAPPPQQPGAPQPPAALVRRARHPANAHDRARRHRELPSRLSPKYWINLIAAVGLVAEARELGLSPRFIAGRPIAPAPPPPRTAAEKRYEALKRVVRNVCVAVVLFVGTLSPEVERKRKRALEKRERLLAERRVAAAAAAAAARAFLDQPPVLPSVAGPLDQGTDGLRRRATGAQGRSAVSDEQLFQDGGSEAYQSQHGVPPASTSTPAGATDVHNASASTSAHTIGSQAAPTASTSTAPAPALPPDSAPPSPPDLPPSPQNVLADSDGGADGEDAAEDDDVASATSGDGATTSDDEERARADDAGEGLAGDVGADVDQVVALF</sequence>
<feature type="transmembrane region" description="Helical" evidence="2">
    <location>
        <begin position="474"/>
        <end position="491"/>
    </location>
</feature>
<evidence type="ECO:0000313" key="4">
    <source>
        <dbReference type="Proteomes" id="UP000016926"/>
    </source>
</evidence>
<keyword evidence="4" id="KW-1185">Reference proteome</keyword>
<organism evidence="3 4">
    <name type="scientific">Rhodotorula toruloides (strain NP11)</name>
    <name type="common">Yeast</name>
    <name type="synonym">Rhodosporidium toruloides</name>
    <dbReference type="NCBI Taxonomy" id="1130832"/>
    <lineage>
        <taxon>Eukaryota</taxon>
        <taxon>Fungi</taxon>
        <taxon>Dikarya</taxon>
        <taxon>Basidiomycota</taxon>
        <taxon>Pucciniomycotina</taxon>
        <taxon>Microbotryomycetes</taxon>
        <taxon>Sporidiobolales</taxon>
        <taxon>Sporidiobolaceae</taxon>
        <taxon>Rhodotorula</taxon>
    </lineage>
</organism>
<dbReference type="AlphaFoldDB" id="M7XDK9"/>
<dbReference type="RefSeq" id="XP_016269317.1">
    <property type="nucleotide sequence ID" value="XM_016420231.1"/>
</dbReference>
<feature type="compositionally biased region" description="Low complexity" evidence="1">
    <location>
        <begin position="23"/>
        <end position="35"/>
    </location>
</feature>
<dbReference type="EMBL" id="KB722685">
    <property type="protein sequence ID" value="EMS18198.1"/>
    <property type="molecule type" value="Genomic_DNA"/>
</dbReference>
<feature type="compositionally biased region" description="Pro residues" evidence="1">
    <location>
        <begin position="783"/>
        <end position="801"/>
    </location>
</feature>
<feature type="compositionally biased region" description="Low complexity" evidence="1">
    <location>
        <begin position="134"/>
        <end position="146"/>
    </location>
</feature>
<evidence type="ECO:0000313" key="3">
    <source>
        <dbReference type="EMBL" id="EMS18198.1"/>
    </source>
</evidence>
<evidence type="ECO:0000256" key="2">
    <source>
        <dbReference type="SAM" id="Phobius"/>
    </source>
</evidence>
<proteinExistence type="predicted"/>
<feature type="compositionally biased region" description="Basic residues" evidence="1">
    <location>
        <begin position="560"/>
        <end position="576"/>
    </location>
</feature>
<feature type="compositionally biased region" description="Acidic residues" evidence="1">
    <location>
        <begin position="810"/>
        <end position="823"/>
    </location>
</feature>
<reference evidence="3 4" key="1">
    <citation type="journal article" date="2012" name="Nat. Commun.">
        <title>A multi-omic map of the lipid-producing yeast Rhodosporidium toruloides.</title>
        <authorList>
            <person name="Zhu Z."/>
            <person name="Zhang S."/>
            <person name="Liu H."/>
            <person name="Shen H."/>
            <person name="Lin X."/>
            <person name="Yang F."/>
            <person name="Zhou Y.J."/>
            <person name="Jin G."/>
            <person name="Ye M."/>
            <person name="Zou H."/>
            <person name="Zou H."/>
            <person name="Zhao Z.K."/>
        </authorList>
    </citation>
    <scope>NUCLEOTIDE SEQUENCE [LARGE SCALE GENOMIC DNA]</scope>
    <source>
        <strain evidence="3 4">NP11</strain>
    </source>
</reference>
<feature type="compositionally biased region" description="Polar residues" evidence="1">
    <location>
        <begin position="734"/>
        <end position="769"/>
    </location>
</feature>
<dbReference type="OrthoDB" id="2538073at2759"/>
<dbReference type="PANTHER" id="PTHR48148">
    <property type="entry name" value="KERATINOCYTE PROLINE-RICH PROTEIN"/>
    <property type="match status" value="1"/>
</dbReference>
<accession>M7XDK9</accession>
<evidence type="ECO:0000256" key="1">
    <source>
        <dbReference type="SAM" id="MobiDB-lite"/>
    </source>
</evidence>
<protein>
    <recommendedName>
        <fullName evidence="5">Ubiquitin-like domain-containing protein</fullName>
    </recommendedName>
</protein>
<keyword evidence="2" id="KW-0812">Transmembrane</keyword>
<feature type="compositionally biased region" description="Low complexity" evidence="1">
    <location>
        <begin position="514"/>
        <end position="538"/>
    </location>
</feature>
<dbReference type="HOGENOM" id="CLU_331256_0_0_1"/>
<feature type="region of interest" description="Disordered" evidence="1">
    <location>
        <begin position="511"/>
        <end position="577"/>
    </location>
</feature>
<feature type="region of interest" description="Disordered" evidence="1">
    <location>
        <begin position="692"/>
        <end position="858"/>
    </location>
</feature>
<gene>
    <name evidence="3" type="ORF">RHTO_06570</name>
</gene>
<feature type="transmembrane region" description="Helical" evidence="2">
    <location>
        <begin position="436"/>
        <end position="462"/>
    </location>
</feature>
<keyword evidence="2" id="KW-1133">Transmembrane helix</keyword>
<feature type="compositionally biased region" description="Pro residues" evidence="1">
    <location>
        <begin position="539"/>
        <end position="555"/>
    </location>
</feature>
<feature type="region of interest" description="Disordered" evidence="1">
    <location>
        <begin position="134"/>
        <end position="164"/>
    </location>
</feature>
<feature type="compositionally biased region" description="Low complexity" evidence="1">
    <location>
        <begin position="771"/>
        <end position="782"/>
    </location>
</feature>
<dbReference type="Proteomes" id="UP000016926">
    <property type="component" value="Unassembled WGS sequence"/>
</dbReference>
<keyword evidence="2" id="KW-0472">Membrane</keyword>
<name>M7XDK9_RHOT1</name>
<feature type="region of interest" description="Disordered" evidence="1">
    <location>
        <begin position="1"/>
        <end position="35"/>
    </location>
</feature>
<dbReference type="eggNOG" id="ENOG502S598">
    <property type="taxonomic scope" value="Eukaryota"/>
</dbReference>
<dbReference type="GeneID" id="27370583"/>
<dbReference type="PANTHER" id="PTHR48148:SF2">
    <property type="entry name" value="PA14 DOMAIN-CONTAINING PROTEIN"/>
    <property type="match status" value="1"/>
</dbReference>